<evidence type="ECO:0000259" key="7">
    <source>
        <dbReference type="Pfam" id="PF02687"/>
    </source>
</evidence>
<evidence type="ECO:0000313" key="10">
    <source>
        <dbReference type="Proteomes" id="UP000241964"/>
    </source>
</evidence>
<evidence type="ECO:0000313" key="9">
    <source>
        <dbReference type="EMBL" id="PSL25688.1"/>
    </source>
</evidence>
<keyword evidence="3 6" id="KW-0812">Transmembrane</keyword>
<feature type="transmembrane region" description="Helical" evidence="6">
    <location>
        <begin position="763"/>
        <end position="787"/>
    </location>
</feature>
<evidence type="ECO:0000256" key="2">
    <source>
        <dbReference type="ARBA" id="ARBA00022475"/>
    </source>
</evidence>
<feature type="transmembrane region" description="Helical" evidence="6">
    <location>
        <begin position="363"/>
        <end position="384"/>
    </location>
</feature>
<dbReference type="Pfam" id="PF02687">
    <property type="entry name" value="FtsX"/>
    <property type="match status" value="2"/>
</dbReference>
<dbReference type="InterPro" id="IPR025857">
    <property type="entry name" value="MacB_PCD"/>
</dbReference>
<dbReference type="GO" id="GO:0005886">
    <property type="term" value="C:plasma membrane"/>
    <property type="evidence" value="ECO:0007669"/>
    <property type="project" value="UniProtKB-SubCell"/>
</dbReference>
<dbReference type="Pfam" id="PF12704">
    <property type="entry name" value="MacB_PCD"/>
    <property type="match status" value="1"/>
</dbReference>
<feature type="domain" description="MacB-like periplasmic core" evidence="8">
    <location>
        <begin position="99"/>
        <end position="320"/>
    </location>
</feature>
<organism evidence="9 10">
    <name type="scientific">Dyadobacter jiangsuensis</name>
    <dbReference type="NCBI Taxonomy" id="1591085"/>
    <lineage>
        <taxon>Bacteria</taxon>
        <taxon>Pseudomonadati</taxon>
        <taxon>Bacteroidota</taxon>
        <taxon>Cytophagia</taxon>
        <taxon>Cytophagales</taxon>
        <taxon>Spirosomataceae</taxon>
        <taxon>Dyadobacter</taxon>
    </lineage>
</organism>
<evidence type="ECO:0000256" key="4">
    <source>
        <dbReference type="ARBA" id="ARBA00022989"/>
    </source>
</evidence>
<dbReference type="InterPro" id="IPR050250">
    <property type="entry name" value="Macrolide_Exporter_MacB"/>
</dbReference>
<protein>
    <submittedName>
        <fullName evidence="9">Putative ABC transport system permease protein</fullName>
    </submittedName>
</protein>
<proteinExistence type="predicted"/>
<evidence type="ECO:0000259" key="8">
    <source>
        <dbReference type="Pfam" id="PF12704"/>
    </source>
</evidence>
<dbReference type="OrthoDB" id="1451596at2"/>
<dbReference type="EMBL" id="PYAS01000011">
    <property type="protein sequence ID" value="PSL25688.1"/>
    <property type="molecule type" value="Genomic_DNA"/>
</dbReference>
<feature type="transmembrane region" description="Helical" evidence="6">
    <location>
        <begin position="506"/>
        <end position="525"/>
    </location>
</feature>
<dbReference type="InterPro" id="IPR047699">
    <property type="entry name" value="Permease_put_prefix"/>
</dbReference>
<dbReference type="Proteomes" id="UP000241964">
    <property type="component" value="Unassembled WGS sequence"/>
</dbReference>
<dbReference type="NCBIfam" id="NF038404">
    <property type="entry name" value="perm_prefix_2"/>
    <property type="match status" value="1"/>
</dbReference>
<dbReference type="AlphaFoldDB" id="A0A2P8FVE1"/>
<dbReference type="InterPro" id="IPR003838">
    <property type="entry name" value="ABC3_permease_C"/>
</dbReference>
<feature type="transmembrane region" description="Helical" evidence="6">
    <location>
        <begin position="847"/>
        <end position="872"/>
    </location>
</feature>
<name>A0A2P8FVE1_9BACT</name>
<gene>
    <name evidence="9" type="ORF">CLV60_111139</name>
</gene>
<dbReference type="PANTHER" id="PTHR30572:SF18">
    <property type="entry name" value="ABC-TYPE MACROLIDE FAMILY EXPORT SYSTEM PERMEASE COMPONENT 2"/>
    <property type="match status" value="1"/>
</dbReference>
<comment type="subcellular location">
    <subcellularLocation>
        <location evidence="1">Cell membrane</location>
        <topology evidence="1">Multi-pass membrane protein</topology>
    </subcellularLocation>
</comment>
<feature type="domain" description="ABC3 transporter permease C-terminal" evidence="7">
    <location>
        <begin position="766"/>
        <end position="878"/>
    </location>
</feature>
<sequence>MRPPLPPRWLDKLATRICAPHLREELLGDLHERYALRHRRAGTRKANFFFLREVAALCRPSIMRRNPSPYGTPSAFSRDMLRNYFKIGSRVLLKNSGYSLIHLTGLSIGLWACMMVATVVIDSLSYDRQWSRKDDIYRIVTVNKMGKDLSERNSSSPIGLAPELEKNYAEVESWSTVDSFEKYFKIRPEDNDGISTNLLTADTSISRILDIKLLAGSLKHSTQKHWSLLVTRAYAARIFPGQDPVGKIIYDIPTFSSEPTPYEITGLIDDLPYNSHLRADAIRFQAAKPEPLVNDGIMSFGRNYILLKHGTDVTQFTKKVNTWYTRFMKNNSREQFEFQPLKDIYLHSDFADGQEVKANIRTIYIFGGVALLLLFIACVNFVNLSTAKAFARVKEAGVRKVLSGSRTQLVMQLLTETLLLFGISVGIAVFAYFFTLHPVENFLGHRLVLTFTSNILMAGGALLMFFLTALLTGLYPAWVISGFKPANTLRGIFTASLGQTGLRKTLVVAQFSISIIVLLATIVVWQQFDLMKNKELGYDKNNLIGIEQISWNGKGEAFKSELQRIPGVMRSSLSMWMPTEGAGYMQREVDDPAHAGRRLRVWYIAGDVDLPATLGLKLVKGRMFSNRFADAINADSLREKDFVKFEKAQMNQNSLMTASAAKMLRIKQLDVHAKDAQSVPVGVVGDFHNESLYEPMKPTLILAQKAPEYASMLIRIQPGTEMQVGAGVRKLWKHFFPEKLLRIHNIEDKLAKQYEAESKLHQLFLFFSGLTMFLSALGIFGLVVQAAEQRAKEVGIRKVLGASVAGIVGLISKDFVKLVVIAIMVASPLAWYALQKWLESYPYRTTIHWWVFAVTGAMALAVTIGTVSFQAIRAATADPVRSLRNE</sequence>
<keyword evidence="4 6" id="KW-1133">Transmembrane helix</keyword>
<evidence type="ECO:0000256" key="6">
    <source>
        <dbReference type="SAM" id="Phobius"/>
    </source>
</evidence>
<dbReference type="GO" id="GO:0022857">
    <property type="term" value="F:transmembrane transporter activity"/>
    <property type="evidence" value="ECO:0007669"/>
    <property type="project" value="TreeGrafter"/>
</dbReference>
<feature type="domain" description="ABC3 transporter permease C-terminal" evidence="7">
    <location>
        <begin position="369"/>
        <end position="483"/>
    </location>
</feature>
<accession>A0A2P8FVE1</accession>
<feature type="transmembrane region" description="Helical" evidence="6">
    <location>
        <begin position="455"/>
        <end position="480"/>
    </location>
</feature>
<feature type="transmembrane region" description="Helical" evidence="6">
    <location>
        <begin position="409"/>
        <end position="435"/>
    </location>
</feature>
<evidence type="ECO:0000256" key="3">
    <source>
        <dbReference type="ARBA" id="ARBA00022692"/>
    </source>
</evidence>
<keyword evidence="5 6" id="KW-0472">Membrane</keyword>
<comment type="caution">
    <text evidence="9">The sequence shown here is derived from an EMBL/GenBank/DDBJ whole genome shotgun (WGS) entry which is preliminary data.</text>
</comment>
<keyword evidence="2" id="KW-1003">Cell membrane</keyword>
<keyword evidence="10" id="KW-1185">Reference proteome</keyword>
<dbReference type="PANTHER" id="PTHR30572">
    <property type="entry name" value="MEMBRANE COMPONENT OF TRANSPORTER-RELATED"/>
    <property type="match status" value="1"/>
</dbReference>
<evidence type="ECO:0000256" key="1">
    <source>
        <dbReference type="ARBA" id="ARBA00004651"/>
    </source>
</evidence>
<feature type="transmembrane region" description="Helical" evidence="6">
    <location>
        <begin position="799"/>
        <end position="827"/>
    </location>
</feature>
<reference evidence="9 10" key="1">
    <citation type="submission" date="2018-03" db="EMBL/GenBank/DDBJ databases">
        <title>Genomic Encyclopedia of Archaeal and Bacterial Type Strains, Phase II (KMG-II): from individual species to whole genera.</title>
        <authorList>
            <person name="Goeker M."/>
        </authorList>
    </citation>
    <scope>NUCLEOTIDE SEQUENCE [LARGE SCALE GENOMIC DNA]</scope>
    <source>
        <strain evidence="9 10">DSM 29057</strain>
    </source>
</reference>
<dbReference type="RefSeq" id="WP_106597585.1">
    <property type="nucleotide sequence ID" value="NZ_PYAS01000011.1"/>
</dbReference>
<evidence type="ECO:0000256" key="5">
    <source>
        <dbReference type="ARBA" id="ARBA00023136"/>
    </source>
</evidence>